<keyword evidence="5 6" id="KW-0472">Membrane</keyword>
<reference evidence="8 9" key="1">
    <citation type="submission" date="2016-12" db="EMBL/GenBank/DDBJ databases">
        <title>Genome sequencing of Methylocaldum marinum.</title>
        <authorList>
            <person name="Takeuchi M."/>
            <person name="Kamagata Y."/>
            <person name="Hiraoka S."/>
            <person name="Oshima K."/>
            <person name="Hattori M."/>
            <person name="Iwasaki W."/>
        </authorList>
    </citation>
    <scope>NUCLEOTIDE SEQUENCE [LARGE SCALE GENOMIC DNA]</scope>
    <source>
        <strain evidence="8 9">S8</strain>
    </source>
</reference>
<dbReference type="InterPro" id="IPR018076">
    <property type="entry name" value="T2SS_GspF_dom"/>
</dbReference>
<dbReference type="GO" id="GO:0005886">
    <property type="term" value="C:plasma membrane"/>
    <property type="evidence" value="ECO:0007669"/>
    <property type="project" value="UniProtKB-SubCell"/>
</dbReference>
<protein>
    <submittedName>
        <fullName evidence="8">Type II secretion system F domain protein</fullName>
    </submittedName>
</protein>
<evidence type="ECO:0000256" key="4">
    <source>
        <dbReference type="ARBA" id="ARBA00022989"/>
    </source>
</evidence>
<evidence type="ECO:0000256" key="2">
    <source>
        <dbReference type="ARBA" id="ARBA00022475"/>
    </source>
</evidence>
<dbReference type="Pfam" id="PF00482">
    <property type="entry name" value="T2SSF"/>
    <property type="match status" value="1"/>
</dbReference>
<feature type="transmembrane region" description="Helical" evidence="6">
    <location>
        <begin position="12"/>
        <end position="29"/>
    </location>
</feature>
<feature type="transmembrane region" description="Helical" evidence="6">
    <location>
        <begin position="280"/>
        <end position="303"/>
    </location>
</feature>
<evidence type="ECO:0000259" key="7">
    <source>
        <dbReference type="Pfam" id="PF00482"/>
    </source>
</evidence>
<gene>
    <name evidence="8" type="ORF">sS8_0559</name>
</gene>
<evidence type="ECO:0000313" key="8">
    <source>
        <dbReference type="EMBL" id="BBA32524.1"/>
    </source>
</evidence>
<dbReference type="PANTHER" id="PTHR35007:SF2">
    <property type="entry name" value="PILUS ASSEMBLE PROTEIN"/>
    <property type="match status" value="1"/>
</dbReference>
<evidence type="ECO:0000256" key="1">
    <source>
        <dbReference type="ARBA" id="ARBA00004651"/>
    </source>
</evidence>
<evidence type="ECO:0000313" key="9">
    <source>
        <dbReference type="Proteomes" id="UP000266313"/>
    </source>
</evidence>
<evidence type="ECO:0000256" key="5">
    <source>
        <dbReference type="ARBA" id="ARBA00023136"/>
    </source>
</evidence>
<accession>A0A250KLT2</accession>
<feature type="transmembrane region" description="Helical" evidence="6">
    <location>
        <begin position="127"/>
        <end position="143"/>
    </location>
</feature>
<sequence length="311" mass="34132">MIGADDSHLWLLLAGLAALGFGAAIWLLLEGRDRVHSGEIRQRFAQAFGDDTAAMAPRDGEGWLENLGQRVLARKKNADSEEVKLLLARAGWKRRTDLAVFYALQTLLPVLAGIVASYTFWVDGAGSSGWANIFLACGTAWLLPKRIVAYLARARQKRVAEQTLVMVHLLRVLLSTGLSVEQSLRSLVVDTLALLPDLAVELRTLLQRIDIGEDIGLAMRDMANGMDIPELTDLSMILEQTWRMGGNVTKSLSDLSTLIDERRHTGLKEKVSKLSGQMTIVMMVFLFPALLVFLAAPGFLAIARSMKHALG</sequence>
<organism evidence="8 9">
    <name type="scientific">Methylocaldum marinum</name>
    <dbReference type="NCBI Taxonomy" id="1432792"/>
    <lineage>
        <taxon>Bacteria</taxon>
        <taxon>Pseudomonadati</taxon>
        <taxon>Pseudomonadota</taxon>
        <taxon>Gammaproteobacteria</taxon>
        <taxon>Methylococcales</taxon>
        <taxon>Methylococcaceae</taxon>
        <taxon>Methylocaldum</taxon>
    </lineage>
</organism>
<keyword evidence="9" id="KW-1185">Reference proteome</keyword>
<dbReference type="Proteomes" id="UP000266313">
    <property type="component" value="Chromosome"/>
</dbReference>
<name>A0A250KLT2_9GAMM</name>
<proteinExistence type="predicted"/>
<dbReference type="EMBL" id="AP017928">
    <property type="protein sequence ID" value="BBA32524.1"/>
    <property type="molecule type" value="Genomic_DNA"/>
</dbReference>
<dbReference type="AlphaFoldDB" id="A0A250KLT2"/>
<dbReference type="PANTHER" id="PTHR35007">
    <property type="entry name" value="INTEGRAL MEMBRANE PROTEIN-RELATED"/>
    <property type="match status" value="1"/>
</dbReference>
<keyword evidence="2" id="KW-1003">Cell membrane</keyword>
<evidence type="ECO:0000256" key="6">
    <source>
        <dbReference type="SAM" id="Phobius"/>
    </source>
</evidence>
<keyword evidence="4 6" id="KW-1133">Transmembrane helix</keyword>
<evidence type="ECO:0000256" key="3">
    <source>
        <dbReference type="ARBA" id="ARBA00022692"/>
    </source>
</evidence>
<comment type="subcellular location">
    <subcellularLocation>
        <location evidence="1">Cell membrane</location>
        <topology evidence="1">Multi-pass membrane protein</topology>
    </subcellularLocation>
</comment>
<keyword evidence="3 6" id="KW-0812">Transmembrane</keyword>
<feature type="transmembrane region" description="Helical" evidence="6">
    <location>
        <begin position="99"/>
        <end position="121"/>
    </location>
</feature>
<feature type="domain" description="Type II secretion system protein GspF" evidence="7">
    <location>
        <begin position="168"/>
        <end position="294"/>
    </location>
</feature>
<dbReference type="KEGG" id="mmai:sS8_0559"/>